<keyword evidence="4 7" id="KW-0812">Transmembrane</keyword>
<comment type="subcellular location">
    <subcellularLocation>
        <location evidence="1 7">Cell membrane</location>
        <topology evidence="1 7">Multi-pass membrane protein</topology>
    </subcellularLocation>
</comment>
<feature type="transmembrane region" description="Helical" evidence="7">
    <location>
        <begin position="77"/>
        <end position="102"/>
    </location>
</feature>
<sequence>MKVTKFIKLHKQLVFFLIMALLIVFVAIFAKQIAPRDPLIAIMEKPLHAPDKINLLGTDTLGRDILSRIIYGARYSLFMTLMLVAVVFTLGTTLGLLAGYFGGIVDTIIMRLADMMVSFPGIILAIAIAGLLGPSMTNAIIAISAVTWPKYARLSRSMVLKIKKELYVEAAKLTGSRDKDILFKYILPNMVTLMLVTAISDIGALMLEISALSFLGFGAQPPIPEWGSMLNEGRTYLAKAPWLMLYPGMAIVIVVVVFNMLGDNIKDLIDIKEEDF</sequence>
<dbReference type="Gene3D" id="1.10.3720.10">
    <property type="entry name" value="MetI-like"/>
    <property type="match status" value="1"/>
</dbReference>
<dbReference type="AlphaFoldDB" id="A0A0M1VV46"/>
<comment type="caution">
    <text evidence="9">The sequence shown here is derived from an EMBL/GenBank/DDBJ whole genome shotgun (WGS) entry which is preliminary data.</text>
</comment>
<organism evidence="9 10">
    <name type="scientific">Fusobacterium vincentii 4_1_13</name>
    <dbReference type="NCBI Taxonomy" id="469606"/>
    <lineage>
        <taxon>Bacteria</taxon>
        <taxon>Fusobacteriati</taxon>
        <taxon>Fusobacteriota</taxon>
        <taxon>Fusobacteriia</taxon>
        <taxon>Fusobacteriales</taxon>
        <taxon>Fusobacteriaceae</taxon>
        <taxon>Fusobacterium</taxon>
    </lineage>
</organism>
<dbReference type="EMBL" id="ACDE02000019">
    <property type="protein sequence ID" value="EEO40484.2"/>
    <property type="molecule type" value="Genomic_DNA"/>
</dbReference>
<accession>A0A0M1VV46</accession>
<dbReference type="PROSITE" id="PS50928">
    <property type="entry name" value="ABC_TM1"/>
    <property type="match status" value="1"/>
</dbReference>
<feature type="transmembrane region" description="Helical" evidence="7">
    <location>
        <begin position="240"/>
        <end position="262"/>
    </location>
</feature>
<evidence type="ECO:0000256" key="6">
    <source>
        <dbReference type="ARBA" id="ARBA00023136"/>
    </source>
</evidence>
<evidence type="ECO:0000256" key="1">
    <source>
        <dbReference type="ARBA" id="ARBA00004651"/>
    </source>
</evidence>
<comment type="similarity">
    <text evidence="7">Belongs to the binding-protein-dependent transport system permease family.</text>
</comment>
<keyword evidence="3" id="KW-1003">Cell membrane</keyword>
<dbReference type="RefSeq" id="WP_032843821.1">
    <property type="nucleotide sequence ID" value="NZ_KQ235737.1"/>
</dbReference>
<dbReference type="PANTHER" id="PTHR43386">
    <property type="entry name" value="OLIGOPEPTIDE TRANSPORT SYSTEM PERMEASE PROTEIN APPC"/>
    <property type="match status" value="1"/>
</dbReference>
<name>A0A0M1VV46_FUSVC</name>
<keyword evidence="6 7" id="KW-0472">Membrane</keyword>
<evidence type="ECO:0000313" key="9">
    <source>
        <dbReference type="EMBL" id="EEO40484.2"/>
    </source>
</evidence>
<evidence type="ECO:0000256" key="2">
    <source>
        <dbReference type="ARBA" id="ARBA00022448"/>
    </source>
</evidence>
<feature type="transmembrane region" description="Helical" evidence="7">
    <location>
        <begin position="193"/>
        <end position="220"/>
    </location>
</feature>
<dbReference type="Pfam" id="PF00528">
    <property type="entry name" value="BPD_transp_1"/>
    <property type="match status" value="1"/>
</dbReference>
<feature type="transmembrane region" description="Helical" evidence="7">
    <location>
        <begin position="122"/>
        <end position="148"/>
    </location>
</feature>
<gene>
    <name evidence="9" type="ORF">FSCG_01197</name>
</gene>
<evidence type="ECO:0000259" key="8">
    <source>
        <dbReference type="PROSITE" id="PS50928"/>
    </source>
</evidence>
<dbReference type="Proteomes" id="UP000004925">
    <property type="component" value="Unassembled WGS sequence"/>
</dbReference>
<dbReference type="InterPro" id="IPR053385">
    <property type="entry name" value="ABC_transport_permease"/>
</dbReference>
<dbReference type="GO" id="GO:0055085">
    <property type="term" value="P:transmembrane transport"/>
    <property type="evidence" value="ECO:0007669"/>
    <property type="project" value="InterPro"/>
</dbReference>
<evidence type="ECO:0000256" key="3">
    <source>
        <dbReference type="ARBA" id="ARBA00022475"/>
    </source>
</evidence>
<dbReference type="InterPro" id="IPR000515">
    <property type="entry name" value="MetI-like"/>
</dbReference>
<dbReference type="InterPro" id="IPR035906">
    <property type="entry name" value="MetI-like_sf"/>
</dbReference>
<reference evidence="9 10" key="1">
    <citation type="submission" date="2011-10" db="EMBL/GenBank/DDBJ databases">
        <title>The Genome Sequence of Fusobacterium sp. 4_1_13.</title>
        <authorList>
            <consortium name="The Broad Institute Genome Sequencing Platform"/>
            <person name="Earl A."/>
            <person name="Ward D."/>
            <person name="Feldgarden M."/>
            <person name="Gevers D."/>
            <person name="Strauss J."/>
            <person name="Ambrose C."/>
            <person name="Allen-Vercoe E."/>
            <person name="Young S.K."/>
            <person name="Zeng Q."/>
            <person name="Gargeya S."/>
            <person name="Fitzgerald M."/>
            <person name="Haas B."/>
            <person name="Abouelleil A."/>
            <person name="Alvarado L."/>
            <person name="Arachchi H.M."/>
            <person name="Berlin A."/>
            <person name="Brown A."/>
            <person name="Chapman S.B."/>
            <person name="Chen Z."/>
            <person name="Dunbar C."/>
            <person name="Freedman E."/>
            <person name="Gearin G."/>
            <person name="Goldberg J."/>
            <person name="Griggs A."/>
            <person name="Gujja S."/>
            <person name="Heiman D."/>
            <person name="Howarth C."/>
            <person name="Larson L."/>
            <person name="Lui A."/>
            <person name="MacDonald P.J."/>
            <person name="Montmayeur A."/>
            <person name="Murphy C."/>
            <person name="Neiman D."/>
            <person name="Pearson M."/>
            <person name="Priest M."/>
            <person name="Roberts A."/>
            <person name="Saif S."/>
            <person name="Shea T."/>
            <person name="Shenoy N."/>
            <person name="Sisk P."/>
            <person name="Stolte C."/>
            <person name="Sykes S."/>
            <person name="Wortman J."/>
            <person name="Nusbaum C."/>
            <person name="Birren B."/>
        </authorList>
    </citation>
    <scope>NUCLEOTIDE SEQUENCE [LARGE SCALE GENOMIC DNA]</scope>
    <source>
        <strain evidence="9 10">4_1_13</strain>
    </source>
</reference>
<dbReference type="PANTHER" id="PTHR43386:SF25">
    <property type="entry name" value="PEPTIDE ABC TRANSPORTER PERMEASE PROTEIN"/>
    <property type="match status" value="1"/>
</dbReference>
<dbReference type="SUPFAM" id="SSF161098">
    <property type="entry name" value="MetI-like"/>
    <property type="match status" value="1"/>
</dbReference>
<evidence type="ECO:0000256" key="4">
    <source>
        <dbReference type="ARBA" id="ARBA00022692"/>
    </source>
</evidence>
<keyword evidence="5 7" id="KW-1133">Transmembrane helix</keyword>
<dbReference type="InterPro" id="IPR050366">
    <property type="entry name" value="BP-dependent_transpt_permease"/>
</dbReference>
<proteinExistence type="inferred from homology"/>
<dbReference type="CDD" id="cd06261">
    <property type="entry name" value="TM_PBP2"/>
    <property type="match status" value="1"/>
</dbReference>
<dbReference type="GO" id="GO:0005886">
    <property type="term" value="C:plasma membrane"/>
    <property type="evidence" value="ECO:0007669"/>
    <property type="project" value="UniProtKB-SubCell"/>
</dbReference>
<protein>
    <recommendedName>
        <fullName evidence="8">ABC transmembrane type-1 domain-containing protein</fullName>
    </recommendedName>
</protein>
<dbReference type="NCBIfam" id="NF045474">
    <property type="entry name" value="Opp2C"/>
    <property type="match status" value="1"/>
</dbReference>
<feature type="transmembrane region" description="Helical" evidence="7">
    <location>
        <begin position="12"/>
        <end position="30"/>
    </location>
</feature>
<feature type="domain" description="ABC transmembrane type-1" evidence="8">
    <location>
        <begin position="77"/>
        <end position="262"/>
    </location>
</feature>
<evidence type="ECO:0000256" key="5">
    <source>
        <dbReference type="ARBA" id="ARBA00022989"/>
    </source>
</evidence>
<dbReference type="eggNOG" id="COG1173">
    <property type="taxonomic scope" value="Bacteria"/>
</dbReference>
<evidence type="ECO:0000313" key="10">
    <source>
        <dbReference type="Proteomes" id="UP000004925"/>
    </source>
</evidence>
<evidence type="ECO:0000256" key="7">
    <source>
        <dbReference type="RuleBase" id="RU363032"/>
    </source>
</evidence>
<keyword evidence="2 7" id="KW-0813">Transport</keyword>